<dbReference type="Proteomes" id="UP000008680">
    <property type="component" value="Chromosome"/>
</dbReference>
<evidence type="ECO:0000313" key="2">
    <source>
        <dbReference type="Proteomes" id="UP000008680"/>
    </source>
</evidence>
<organism evidence="1 2">
    <name type="scientific">Methanobrevibacter ruminantium (strain ATCC 35063 / DSM 1093 / JCM 13430 / OCM 146 / M1)</name>
    <name type="common">Methanobacterium ruminantium</name>
    <dbReference type="NCBI Taxonomy" id="634498"/>
    <lineage>
        <taxon>Archaea</taxon>
        <taxon>Methanobacteriati</taxon>
        <taxon>Methanobacteriota</taxon>
        <taxon>Methanomada group</taxon>
        <taxon>Methanobacteria</taxon>
        <taxon>Methanobacteriales</taxon>
        <taxon>Methanobacteriaceae</taxon>
        <taxon>Methanobrevibacter</taxon>
    </lineage>
</organism>
<keyword evidence="2" id="KW-1185">Reference proteome</keyword>
<dbReference type="PATRIC" id="fig|634498.28.peg.1596"/>
<dbReference type="InterPro" id="IPR011989">
    <property type="entry name" value="ARM-like"/>
</dbReference>
<dbReference type="RefSeq" id="WP_012956393.1">
    <property type="nucleotide sequence ID" value="NC_013790.1"/>
</dbReference>
<evidence type="ECO:0000313" key="1">
    <source>
        <dbReference type="EMBL" id="ADC47444.1"/>
    </source>
</evidence>
<dbReference type="HOGENOM" id="CLU_611957_0_0_2"/>
<reference evidence="1 2" key="1">
    <citation type="journal article" date="2010" name="PLoS ONE">
        <title>The genome sequence of the rumen methanogen Methanobrevibacter ruminantium reveals new possibilities for controlling ruminant methane emissions.</title>
        <authorList>
            <person name="Leahy S.C."/>
            <person name="Kelly W.J."/>
            <person name="Altermann E."/>
            <person name="Ronimus R.S."/>
            <person name="Yeoman C.J."/>
            <person name="Pacheco D.M."/>
            <person name="Li D."/>
            <person name="Kong Z."/>
            <person name="McTavish S."/>
            <person name="Sang C."/>
            <person name="Lambie S.C."/>
            <person name="Janssen P.H."/>
            <person name="Dey D."/>
            <person name="Attwood G.T."/>
        </authorList>
    </citation>
    <scope>NUCLEOTIDE SEQUENCE [LARGE SCALE GENOMIC DNA]</scope>
    <source>
        <strain evidence="2">ATCC 35063 / DSM 1093 / JCM 13430 / OCM 146 / M1</strain>
    </source>
</reference>
<dbReference type="eggNOG" id="arCOG02966">
    <property type="taxonomic scope" value="Archaea"/>
</dbReference>
<dbReference type="EMBL" id="CP001719">
    <property type="protein sequence ID" value="ADC47444.1"/>
    <property type="molecule type" value="Genomic_DNA"/>
</dbReference>
<sequence>MTLDYQLSEIKELENQEELISIIQNPNLDDLRRSAAASNYNLNNKDFLKELASNINLNYKIRRGAIKNLNLDDQSLFIDIGLNDENIQIRRAAIKRITDQDTLTIIARESLDFASRLIAVEKISDIAVRLDIAVKDSNDLVSFKAVDLYPFLSTLNSLFYNFNCSGRYVDNALKLIDFIDLCLSKDFNKESHDALNKFKDYLNDLINIKLSDLKEVPYHLEKSFSRRVLTNMAILTWDLAFAIIDYTEDDYELLKIFNVQNDIRIRLAALKKIKSEHFLIDIVSNFRTGHSLYDDTLGSLQRRFSYDLDECLSIHKFTQEELIDLAVYSGFKKTRRIVVKYIGDMELLEYWALNDSYTGFRREIVSLPNFNNKELLSKLVFEDDCDRVRLYAVRKINDQEILSKLAVDDSYWAVREEAVSKIRDESILIDRALNDPNVMIIIAALKNPNLNDRQTINKIGSYPNFWVTKIIAEHPLTDDETLIDIALNNPWNYPREKAIERIYDKDVLKYIAENDKDPWISLISESRLRKLDENENV</sequence>
<dbReference type="AlphaFoldDB" id="D3E4Q0"/>
<dbReference type="KEGG" id="mru:mru_1594"/>
<dbReference type="STRING" id="634498.mru_1594"/>
<dbReference type="Gene3D" id="1.25.10.10">
    <property type="entry name" value="Leucine-rich Repeat Variant"/>
    <property type="match status" value="1"/>
</dbReference>
<accession>D3E4Q0</accession>
<protein>
    <submittedName>
        <fullName evidence="1">Uncharacterized protein</fullName>
    </submittedName>
</protein>
<name>D3E4Q0_METRM</name>
<proteinExistence type="predicted"/>
<dbReference type="GeneID" id="8771253"/>
<gene>
    <name evidence="1" type="ordered locus">mru_1594</name>
</gene>